<reference evidence="1 2" key="1">
    <citation type="submission" date="2018-07" db="EMBL/GenBank/DDBJ databases">
        <title>Section-level genome sequencing of Aspergillus section Nigri to investigate inter- and intra-species variation.</title>
        <authorList>
            <consortium name="DOE Joint Genome Institute"/>
            <person name="Vesth T.C."/>
            <person name="Nybo J.L."/>
            <person name="Theobald S."/>
            <person name="Frisvad J.C."/>
            <person name="Larsen T.O."/>
            <person name="Nielsen K.F."/>
            <person name="Hoof J.B."/>
            <person name="Brandl J."/>
            <person name="Salamov A."/>
            <person name="Riley R."/>
            <person name="Gladden J.M."/>
            <person name="Phatale P."/>
            <person name="Nielsen M.T."/>
            <person name="Lyhne E.K."/>
            <person name="Kogle M.E."/>
            <person name="Strasser K."/>
            <person name="McDonnell E."/>
            <person name="Barry K."/>
            <person name="Clum A."/>
            <person name="Chen C."/>
            <person name="Nolan M."/>
            <person name="Sandor L."/>
            <person name="Kuo A."/>
            <person name="Lipzen A."/>
            <person name="Hainaut M."/>
            <person name="Drula E."/>
            <person name="Tsang A."/>
            <person name="Magnuson J.K."/>
            <person name="Henrissat B."/>
            <person name="Wiebenga A."/>
            <person name="Simmons B.A."/>
            <person name="Makela M.R."/>
            <person name="De vries R.P."/>
            <person name="Grigoriev I.V."/>
            <person name="Mortensen U.H."/>
            <person name="Baker S.E."/>
            <person name="Andersen M.R."/>
        </authorList>
    </citation>
    <scope>NUCLEOTIDE SEQUENCE [LARGE SCALE GENOMIC DNA]</scope>
    <source>
        <strain evidence="1 2">ATCC 13157</strain>
    </source>
</reference>
<dbReference type="Proteomes" id="UP000254937">
    <property type="component" value="Unassembled WGS sequence"/>
</dbReference>
<dbReference type="AlphaFoldDB" id="A0A370P3I2"/>
<dbReference type="EMBL" id="KZ851885">
    <property type="protein sequence ID" value="RDK36423.1"/>
    <property type="molecule type" value="Genomic_DNA"/>
</dbReference>
<organism evidence="1 2">
    <name type="scientific">Aspergillus phoenicis ATCC 13157</name>
    <dbReference type="NCBI Taxonomy" id="1353007"/>
    <lineage>
        <taxon>Eukaryota</taxon>
        <taxon>Fungi</taxon>
        <taxon>Dikarya</taxon>
        <taxon>Ascomycota</taxon>
        <taxon>Pezizomycotina</taxon>
        <taxon>Eurotiomycetes</taxon>
        <taxon>Eurotiomycetidae</taxon>
        <taxon>Eurotiales</taxon>
        <taxon>Aspergillaceae</taxon>
        <taxon>Aspergillus</taxon>
    </lineage>
</organism>
<evidence type="ECO:0000313" key="2">
    <source>
        <dbReference type="Proteomes" id="UP000254937"/>
    </source>
</evidence>
<evidence type="ECO:0000313" key="1">
    <source>
        <dbReference type="EMBL" id="RDK36423.1"/>
    </source>
</evidence>
<protein>
    <submittedName>
        <fullName evidence="1">Uncharacterized protein</fullName>
    </submittedName>
</protein>
<keyword evidence="2" id="KW-1185">Reference proteome</keyword>
<accession>A0A370P3I2</accession>
<gene>
    <name evidence="1" type="ORF">M752DRAFT_287835</name>
</gene>
<sequence>MVPSVRKHCQPRRVRLRRLILTYVCNNSISIPSISTYQHELRSTMYHCALIRIHAYSRAFTGFMHKQRILTDIINLQSQTSTTSDIIKPHFSKQALFKMERAQPWKAMQEVQNLFKPEVPAAAETADKAEEEEPLKLNLLRAQFNSARSNIANVEEKH</sequence>
<proteinExistence type="predicted"/>
<name>A0A370P3I2_ASPPH</name>